<dbReference type="EMBL" id="JAPWTJ010001341">
    <property type="protein sequence ID" value="KAJ8972458.1"/>
    <property type="molecule type" value="Genomic_DNA"/>
</dbReference>
<evidence type="ECO:0008006" key="3">
    <source>
        <dbReference type="Google" id="ProtNLM"/>
    </source>
</evidence>
<organism evidence="1 2">
    <name type="scientific">Molorchus minor</name>
    <dbReference type="NCBI Taxonomy" id="1323400"/>
    <lineage>
        <taxon>Eukaryota</taxon>
        <taxon>Metazoa</taxon>
        <taxon>Ecdysozoa</taxon>
        <taxon>Arthropoda</taxon>
        <taxon>Hexapoda</taxon>
        <taxon>Insecta</taxon>
        <taxon>Pterygota</taxon>
        <taxon>Neoptera</taxon>
        <taxon>Endopterygota</taxon>
        <taxon>Coleoptera</taxon>
        <taxon>Polyphaga</taxon>
        <taxon>Cucujiformia</taxon>
        <taxon>Chrysomeloidea</taxon>
        <taxon>Cerambycidae</taxon>
        <taxon>Lamiinae</taxon>
        <taxon>Monochamini</taxon>
        <taxon>Molorchus</taxon>
    </lineage>
</organism>
<gene>
    <name evidence="1" type="ORF">NQ317_018452</name>
</gene>
<evidence type="ECO:0000313" key="1">
    <source>
        <dbReference type="EMBL" id="KAJ8972458.1"/>
    </source>
</evidence>
<keyword evidence="2" id="KW-1185">Reference proteome</keyword>
<sequence length="65" mass="7605">MGITQDDTCVYCGDIDTAEHAILVCDRWSQWREELEEELNERIRAENIIGIMISSVNNWRKYNAS</sequence>
<proteinExistence type="predicted"/>
<reference evidence="1" key="1">
    <citation type="journal article" date="2023" name="Insect Mol. Biol.">
        <title>Genome sequencing provides insights into the evolution of gene families encoding plant cell wall-degrading enzymes in longhorned beetles.</title>
        <authorList>
            <person name="Shin N.R."/>
            <person name="Okamura Y."/>
            <person name="Kirsch R."/>
            <person name="Pauchet Y."/>
        </authorList>
    </citation>
    <scope>NUCLEOTIDE SEQUENCE</scope>
    <source>
        <strain evidence="1">MMC_N1</strain>
    </source>
</reference>
<comment type="caution">
    <text evidence="1">The sequence shown here is derived from an EMBL/GenBank/DDBJ whole genome shotgun (WGS) entry which is preliminary data.</text>
</comment>
<dbReference type="Proteomes" id="UP001162164">
    <property type="component" value="Unassembled WGS sequence"/>
</dbReference>
<evidence type="ECO:0000313" key="2">
    <source>
        <dbReference type="Proteomes" id="UP001162164"/>
    </source>
</evidence>
<protein>
    <recommendedName>
        <fullName evidence="3">Reverse transcriptase zinc-binding domain-containing protein</fullName>
    </recommendedName>
</protein>
<name>A0ABQ9J3F5_9CUCU</name>
<accession>A0ABQ9J3F5</accession>